<comment type="caution">
    <text evidence="1">The sequence shown here is derived from an EMBL/GenBank/DDBJ whole genome shotgun (WGS) entry which is preliminary data.</text>
</comment>
<accession>A0ABU6W3C4</accession>
<reference evidence="1 2" key="1">
    <citation type="journal article" date="2023" name="Plants (Basel)">
        <title>Bridging the Gap: Combining Genomics and Transcriptomics Approaches to Understand Stylosanthes scabra, an Orphan Legume from the Brazilian Caatinga.</title>
        <authorList>
            <person name="Ferreira-Neto J.R.C."/>
            <person name="da Silva M.D."/>
            <person name="Binneck E."/>
            <person name="de Melo N.F."/>
            <person name="da Silva R.H."/>
            <person name="de Melo A.L.T.M."/>
            <person name="Pandolfi V."/>
            <person name="Bustamante F.O."/>
            <person name="Brasileiro-Vidal A.C."/>
            <person name="Benko-Iseppon A.M."/>
        </authorList>
    </citation>
    <scope>NUCLEOTIDE SEQUENCE [LARGE SCALE GENOMIC DNA]</scope>
    <source>
        <tissue evidence="1">Leaves</tissue>
    </source>
</reference>
<dbReference type="EMBL" id="JASCZI010181251">
    <property type="protein sequence ID" value="MED6179844.1"/>
    <property type="molecule type" value="Genomic_DNA"/>
</dbReference>
<keyword evidence="2" id="KW-1185">Reference proteome</keyword>
<evidence type="ECO:0000313" key="2">
    <source>
        <dbReference type="Proteomes" id="UP001341840"/>
    </source>
</evidence>
<sequence length="209" mass="23717">MNLFFAAIWWIWRERNNDVFNSDSPWNLEKVLGLIRHAASEFKKVSSPSSLSLTPPPIIYDWIPLPSSVFKESFPLLVCSIVSFLQLGEDSFWLGSVGVRKLYAKRIALMLISMDIVIKDLLAKIHDVVHWDWSVLVLPIQRTANKAVDLLARKAASLRLRQNYYWLKVCSVEHHHCGVIGGECRTVTTVDEKSWGGVVLGEVDRCGNP</sequence>
<evidence type="ECO:0000313" key="1">
    <source>
        <dbReference type="EMBL" id="MED6179844.1"/>
    </source>
</evidence>
<dbReference type="Proteomes" id="UP001341840">
    <property type="component" value="Unassembled WGS sequence"/>
</dbReference>
<protein>
    <recommendedName>
        <fullName evidence="3">RNase H type-1 domain-containing protein</fullName>
    </recommendedName>
</protein>
<name>A0ABU6W3C4_9FABA</name>
<gene>
    <name evidence="1" type="ORF">PIB30_004484</name>
</gene>
<proteinExistence type="predicted"/>
<evidence type="ECO:0008006" key="3">
    <source>
        <dbReference type="Google" id="ProtNLM"/>
    </source>
</evidence>
<organism evidence="1 2">
    <name type="scientific">Stylosanthes scabra</name>
    <dbReference type="NCBI Taxonomy" id="79078"/>
    <lineage>
        <taxon>Eukaryota</taxon>
        <taxon>Viridiplantae</taxon>
        <taxon>Streptophyta</taxon>
        <taxon>Embryophyta</taxon>
        <taxon>Tracheophyta</taxon>
        <taxon>Spermatophyta</taxon>
        <taxon>Magnoliopsida</taxon>
        <taxon>eudicotyledons</taxon>
        <taxon>Gunneridae</taxon>
        <taxon>Pentapetalae</taxon>
        <taxon>rosids</taxon>
        <taxon>fabids</taxon>
        <taxon>Fabales</taxon>
        <taxon>Fabaceae</taxon>
        <taxon>Papilionoideae</taxon>
        <taxon>50 kb inversion clade</taxon>
        <taxon>dalbergioids sensu lato</taxon>
        <taxon>Dalbergieae</taxon>
        <taxon>Pterocarpus clade</taxon>
        <taxon>Stylosanthes</taxon>
    </lineage>
</organism>